<organism evidence="2 3">
    <name type="scientific">Cinchona calisaya</name>
    <dbReference type="NCBI Taxonomy" id="153742"/>
    <lineage>
        <taxon>Eukaryota</taxon>
        <taxon>Viridiplantae</taxon>
        <taxon>Streptophyta</taxon>
        <taxon>Embryophyta</taxon>
        <taxon>Tracheophyta</taxon>
        <taxon>Spermatophyta</taxon>
        <taxon>Magnoliopsida</taxon>
        <taxon>eudicotyledons</taxon>
        <taxon>Gunneridae</taxon>
        <taxon>Pentapetalae</taxon>
        <taxon>asterids</taxon>
        <taxon>lamiids</taxon>
        <taxon>Gentianales</taxon>
        <taxon>Rubiaceae</taxon>
        <taxon>Cinchonoideae</taxon>
        <taxon>Cinchoneae</taxon>
        <taxon>Cinchona</taxon>
    </lineage>
</organism>
<protein>
    <submittedName>
        <fullName evidence="2">Uncharacterized protein</fullName>
    </submittedName>
</protein>
<sequence>MWKNRGTVEGNRLLTGQGYRPIDPDRHDMTMLRNPSGEMVLMDDIKIYLLQLGQFEISGAEEEELDSDVDDDTEEEDEEDEANDLILHDLTEVCVWWGLGKRLTVVPRLKS</sequence>
<gene>
    <name evidence="2" type="ORF">ACH5RR_007186</name>
</gene>
<dbReference type="AlphaFoldDB" id="A0ABD3AR57"/>
<feature type="region of interest" description="Disordered" evidence="1">
    <location>
        <begin position="1"/>
        <end position="27"/>
    </location>
</feature>
<evidence type="ECO:0000256" key="1">
    <source>
        <dbReference type="SAM" id="MobiDB-lite"/>
    </source>
</evidence>
<accession>A0ABD3AR57</accession>
<evidence type="ECO:0000313" key="2">
    <source>
        <dbReference type="EMBL" id="KAL3533665.1"/>
    </source>
</evidence>
<dbReference type="EMBL" id="JBJUIK010000003">
    <property type="protein sequence ID" value="KAL3533665.1"/>
    <property type="molecule type" value="Genomic_DNA"/>
</dbReference>
<dbReference type="Proteomes" id="UP001630127">
    <property type="component" value="Unassembled WGS sequence"/>
</dbReference>
<proteinExistence type="predicted"/>
<comment type="caution">
    <text evidence="2">The sequence shown here is derived from an EMBL/GenBank/DDBJ whole genome shotgun (WGS) entry which is preliminary data.</text>
</comment>
<keyword evidence="3" id="KW-1185">Reference proteome</keyword>
<reference evidence="2 3" key="1">
    <citation type="submission" date="2024-11" db="EMBL/GenBank/DDBJ databases">
        <title>A near-complete genome assembly of Cinchona calisaya.</title>
        <authorList>
            <person name="Lian D.C."/>
            <person name="Zhao X.W."/>
            <person name="Wei L."/>
        </authorList>
    </citation>
    <scope>NUCLEOTIDE SEQUENCE [LARGE SCALE GENOMIC DNA]</scope>
    <source>
        <tissue evidence="2">Nenye</tissue>
    </source>
</reference>
<feature type="compositionally biased region" description="Acidic residues" evidence="1">
    <location>
        <begin position="60"/>
        <end position="83"/>
    </location>
</feature>
<name>A0ABD3AR57_9GENT</name>
<evidence type="ECO:0000313" key="3">
    <source>
        <dbReference type="Proteomes" id="UP001630127"/>
    </source>
</evidence>
<feature type="region of interest" description="Disordered" evidence="1">
    <location>
        <begin position="60"/>
        <end position="84"/>
    </location>
</feature>